<evidence type="ECO:0000256" key="5">
    <source>
        <dbReference type="ARBA" id="ARBA00023136"/>
    </source>
</evidence>
<dbReference type="PANTHER" id="PTHR23213:SF368">
    <property type="entry name" value="HISTONE H3-K79 METHYLTRANSFERASE"/>
    <property type="match status" value="1"/>
</dbReference>
<feature type="compositionally biased region" description="Polar residues" evidence="9">
    <location>
        <begin position="281"/>
        <end position="292"/>
    </location>
</feature>
<feature type="compositionally biased region" description="Low complexity" evidence="9">
    <location>
        <begin position="98"/>
        <end position="114"/>
    </location>
</feature>
<reference evidence="13" key="2">
    <citation type="submission" date="2020-03" db="EMBL/GenBank/DDBJ databases">
        <title>The second near-complete assembly of the hexaploid bread wheat (Triticum aestivum) genome.</title>
        <authorList>
            <person name="Zimin A.V."/>
            <person name="Puiu D."/>
            <person name="Shumante A."/>
            <person name="Alonge M."/>
            <person name="Salzberg S.L."/>
        </authorList>
    </citation>
    <scope>NUCLEOTIDE SEQUENCE</scope>
    <source>
        <tissue evidence="13">Leaf</tissue>
    </source>
</reference>
<feature type="region of interest" description="Disordered" evidence="9">
    <location>
        <begin position="217"/>
        <end position="509"/>
    </location>
</feature>
<dbReference type="STRING" id="4565.A0A077RXY5"/>
<feature type="compositionally biased region" description="Low complexity" evidence="9">
    <location>
        <begin position="323"/>
        <end position="347"/>
    </location>
</feature>
<feature type="domain" description="FH2" evidence="12">
    <location>
        <begin position="494"/>
        <end position="925"/>
    </location>
</feature>
<keyword evidence="4 10" id="KW-1133">Transmembrane helix</keyword>
<reference evidence="13" key="1">
    <citation type="journal article" date="2017" name="Gigascience">
        <title>The first near-complete assembly of the hexaploid bread wheat genome, Triticum aestivum.</title>
        <authorList>
            <person name="Zimin A.V."/>
            <person name="Puiu D."/>
            <person name="Hall R."/>
            <person name="Kingan S."/>
            <person name="Clavijo B.J."/>
            <person name="Salzberg S.L."/>
        </authorList>
    </citation>
    <scope>NUCLEOTIDE SEQUENCE</scope>
    <source>
        <tissue evidence="13">Leaf</tissue>
    </source>
</reference>
<keyword evidence="3 11" id="KW-0732">Signal</keyword>
<dbReference type="InterPro" id="IPR027643">
    <property type="entry name" value="Formin-like_plant"/>
</dbReference>
<dbReference type="PaxDb" id="4565-Traes_3B_4E48591B8.1"/>
<feature type="chain" id="PRO_5045389329" description="Formin-like protein" evidence="11">
    <location>
        <begin position="30"/>
        <end position="954"/>
    </location>
</feature>
<keyword evidence="8" id="KW-0175">Coiled coil</keyword>
<keyword evidence="2 10" id="KW-0812">Transmembrane</keyword>
<feature type="compositionally biased region" description="Polar residues" evidence="9">
    <location>
        <begin position="309"/>
        <end position="321"/>
    </location>
</feature>
<evidence type="ECO:0000256" key="7">
    <source>
        <dbReference type="RuleBase" id="RU361260"/>
    </source>
</evidence>
<feature type="region of interest" description="Disordered" evidence="9">
    <location>
        <begin position="30"/>
        <end position="127"/>
    </location>
</feature>
<dbReference type="Gene3D" id="1.20.58.2220">
    <property type="entry name" value="Formin, FH2 domain"/>
    <property type="match status" value="1"/>
</dbReference>
<dbReference type="PROSITE" id="PS51444">
    <property type="entry name" value="FH2"/>
    <property type="match status" value="1"/>
</dbReference>
<evidence type="ECO:0000256" key="10">
    <source>
        <dbReference type="SAM" id="Phobius"/>
    </source>
</evidence>
<feature type="signal peptide" evidence="11">
    <location>
        <begin position="1"/>
        <end position="29"/>
    </location>
</feature>
<dbReference type="PANTHER" id="PTHR23213">
    <property type="entry name" value="FORMIN-RELATED"/>
    <property type="match status" value="1"/>
</dbReference>
<dbReference type="OMA" id="PEREVNH"/>
<evidence type="ECO:0000256" key="2">
    <source>
        <dbReference type="ARBA" id="ARBA00022692"/>
    </source>
</evidence>
<feature type="compositionally biased region" description="Pro residues" evidence="9">
    <location>
        <begin position="60"/>
        <end position="84"/>
    </location>
</feature>
<keyword evidence="5 10" id="KW-0472">Membrane</keyword>
<evidence type="ECO:0000256" key="4">
    <source>
        <dbReference type="ARBA" id="ARBA00022989"/>
    </source>
</evidence>
<evidence type="ECO:0000259" key="12">
    <source>
        <dbReference type="PROSITE" id="PS51444"/>
    </source>
</evidence>
<dbReference type="SMART" id="SM00498">
    <property type="entry name" value="FH2"/>
    <property type="match status" value="1"/>
</dbReference>
<sequence>MPSLRRPRRRGLPLPLLILLPILLASSRAVDGRAPAATARRQLHQPFLPDPSSSSSAPPSQAPPGPAPPFFPTLQAPPPPPGTPTAPEQPTYPALVLPNPSTPAGSATAAPSDGAGAGSGGNKSSKSSKLVPAILLPLLTVAVLGLSIAFFFKRRRTNAGRGVGGGCVGGGDSKFLHPERASLFARDEFGGSGRGAPATTAASTAPSAEFLYVGTLAGREDGKSSDTTSSGDEVSRSSGGSPELRPLPPLVGRQCGPAGSRSPGIGGSSPSSGDEEFYSPRGSSKASGSQRTLAAAVQAAVAARDRSRTPSPGSAVSTPSYPSSPGATMSPAPSSPPLLSSPGQSCRRSAKARSESARDVFGMPPTPPPPPPPFAPTLPPPPPPRRKPPSPSPPSSPLVSTPPALRSATDTISKNPFTQPPAPPTSTRGQPPPPPPPPPPPLGYWESRVRKPGMSKEAMSPALSPPPQAANSRSVPPTDAFPGRLQDNADHGDKSEETTPRPKLKPLHWDKVRASSDRAMVWDQLKSSSFQVNEEMIETLFICNPANAAPKEATKRPALPTPKAENKVLLDPKKAQNIAILLRALNVTKEEVCEALCEGNTQNFGADLLETLLKMAPTKEEEIKLREFKEETSPIKLGPSEKFLKAVLDVPFAFKRVDAMLYIANFESEVKYLKNNFEILEAACDELRNSRLFLKLLEAILKTGNRMNVGTNRGDAHAFKLDTLLKLADVKGTDGKTTLLHFVVQEIIRTEGSRLSASNQSTPRTLANPLRDELECKKLGLQVVAGLGNELSSVKKAAAMDSDVLSSYVAKLAGGIEKITEVLRLNEELNTRDDAWRFHDTMQKFLKKADDEILRVQAQESVALSLVKEITEYFHGDSAKEEAHPFRIFMVVRDFLSVLTQVCREVGRINDRTIASSVRHFPVPVNPMMPQLFPRIHALRAGISDDESSVASSP</sequence>
<feature type="compositionally biased region" description="Basic and acidic residues" evidence="9">
    <location>
        <begin position="487"/>
        <end position="500"/>
    </location>
</feature>
<evidence type="ECO:0000256" key="8">
    <source>
        <dbReference type="SAM" id="Coils"/>
    </source>
</evidence>
<dbReference type="InterPro" id="IPR042201">
    <property type="entry name" value="FH2_Formin_sf"/>
</dbReference>
<organism evidence="13">
    <name type="scientific">Triticum aestivum</name>
    <name type="common">Wheat</name>
    <dbReference type="NCBI Taxonomy" id="4565"/>
    <lineage>
        <taxon>Eukaryota</taxon>
        <taxon>Viridiplantae</taxon>
        <taxon>Streptophyta</taxon>
        <taxon>Embryophyta</taxon>
        <taxon>Tracheophyta</taxon>
        <taxon>Spermatophyta</taxon>
        <taxon>Magnoliopsida</taxon>
        <taxon>Liliopsida</taxon>
        <taxon>Poales</taxon>
        <taxon>Poaceae</taxon>
        <taxon>BOP clade</taxon>
        <taxon>Pooideae</taxon>
        <taxon>Triticodae</taxon>
        <taxon>Triticeae</taxon>
        <taxon>Triticinae</taxon>
        <taxon>Triticum</taxon>
    </lineage>
</organism>
<evidence type="ECO:0000256" key="1">
    <source>
        <dbReference type="ARBA" id="ARBA00004167"/>
    </source>
</evidence>
<evidence type="ECO:0000256" key="3">
    <source>
        <dbReference type="ARBA" id="ARBA00022729"/>
    </source>
</evidence>
<comment type="caution">
    <text evidence="13">The sequence shown here is derived from an EMBL/GenBank/DDBJ whole genome shotgun (WGS) entry which is preliminary data.</text>
</comment>
<name>A0A3B6FXW7_WHEAT</name>
<dbReference type="Pfam" id="PF02181">
    <property type="entry name" value="FH2"/>
    <property type="match status" value="1"/>
</dbReference>
<dbReference type="eggNOG" id="KOG1922">
    <property type="taxonomic scope" value="Eukaryota"/>
</dbReference>
<evidence type="ECO:0000256" key="6">
    <source>
        <dbReference type="ARBA" id="ARBA00025793"/>
    </source>
</evidence>
<dbReference type="SUPFAM" id="SSF101447">
    <property type="entry name" value="Formin homology 2 domain (FH2 domain)"/>
    <property type="match status" value="1"/>
</dbReference>
<feature type="coiled-coil region" evidence="8">
    <location>
        <begin position="663"/>
        <end position="690"/>
    </location>
</feature>
<feature type="compositionally biased region" description="Low complexity" evidence="9">
    <location>
        <begin position="46"/>
        <end position="59"/>
    </location>
</feature>
<evidence type="ECO:0000313" key="13">
    <source>
        <dbReference type="EMBL" id="KAF7031987.1"/>
    </source>
</evidence>
<feature type="compositionally biased region" description="Polar residues" evidence="9">
    <location>
        <begin position="408"/>
        <end position="417"/>
    </location>
</feature>
<gene>
    <name evidence="13" type="ORF">CFC21_043219</name>
</gene>
<evidence type="ECO:0000256" key="11">
    <source>
        <dbReference type="SAM" id="SignalP"/>
    </source>
</evidence>
<dbReference type="EMBL" id="CM022218">
    <property type="protein sequence ID" value="KAF7031987.1"/>
    <property type="molecule type" value="Genomic_DNA"/>
</dbReference>
<feature type="compositionally biased region" description="Pro residues" evidence="9">
    <location>
        <begin position="418"/>
        <end position="442"/>
    </location>
</feature>
<protein>
    <recommendedName>
        <fullName evidence="7">Formin-like protein</fullName>
    </recommendedName>
</protein>
<evidence type="ECO:0000256" key="9">
    <source>
        <dbReference type="SAM" id="MobiDB-lite"/>
    </source>
</evidence>
<dbReference type="InterPro" id="IPR015425">
    <property type="entry name" value="FH2_Formin"/>
</dbReference>
<feature type="transmembrane region" description="Helical" evidence="10">
    <location>
        <begin position="130"/>
        <end position="152"/>
    </location>
</feature>
<proteinExistence type="inferred from homology"/>
<feature type="compositionally biased region" description="Pro residues" evidence="9">
    <location>
        <begin position="364"/>
        <end position="396"/>
    </location>
</feature>
<accession>A0A3B6FXW7</accession>
<dbReference type="Proteomes" id="UP000815260">
    <property type="component" value="Chromosome 3B"/>
</dbReference>
<comment type="subcellular location">
    <subcellularLocation>
        <location evidence="1">Membrane</location>
        <topology evidence="1">Single-pass membrane protein</topology>
    </subcellularLocation>
</comment>
<feature type="compositionally biased region" description="Low complexity" evidence="9">
    <location>
        <begin position="256"/>
        <end position="272"/>
    </location>
</feature>
<dbReference type="PRINTS" id="PR01217">
    <property type="entry name" value="PRICHEXTENSN"/>
</dbReference>
<comment type="similarity">
    <text evidence="6">Belongs to the formin-like family. Class-I subfamily.</text>
</comment>